<dbReference type="Pfam" id="PF21821">
    <property type="entry name" value="Dit_like"/>
    <property type="match status" value="1"/>
</dbReference>
<protein>
    <recommendedName>
        <fullName evidence="2">Dit-like phage tail protein N-terminal domain-containing protein</fullName>
    </recommendedName>
</protein>
<dbReference type="EMBL" id="CP048632">
    <property type="protein sequence ID" value="QIB36598.1"/>
    <property type="molecule type" value="Genomic_DNA"/>
</dbReference>
<accession>A0A7L5BCK3</accession>
<gene>
    <name evidence="3" type="ORF">G3A56_00100</name>
</gene>
<evidence type="ECO:0000256" key="1">
    <source>
        <dbReference type="SAM" id="MobiDB-lite"/>
    </source>
</evidence>
<evidence type="ECO:0000313" key="3">
    <source>
        <dbReference type="EMBL" id="QIB36598.1"/>
    </source>
</evidence>
<feature type="region of interest" description="Disordered" evidence="1">
    <location>
        <begin position="142"/>
        <end position="174"/>
    </location>
</feature>
<feature type="compositionally biased region" description="Polar residues" evidence="1">
    <location>
        <begin position="142"/>
        <end position="155"/>
    </location>
</feature>
<dbReference type="KEGG" id="roy:G3A56_00100"/>
<proteinExistence type="predicted"/>
<dbReference type="AlphaFoldDB" id="A0A7L5BCK3"/>
<dbReference type="InterPro" id="IPR048494">
    <property type="entry name" value="Dit-like_N"/>
</dbReference>
<keyword evidence="4" id="KW-1185">Reference proteome</keyword>
<sequence>MSLLDDAFALIFSPTRLIGFIIPDVVVEEVHRDQLVITDHPVEQGAAISDHAFKMPSEIEMRCGWSNSTAGTTGYVQAVYQELLALQQMRQPFSVFTGKRSYSNMLIRSLEVVTDEHSENALLVTVGLREIIIVSTTTTSAPKSQQSQAARTTSIGNGGAKQYQTTGFTYARDG</sequence>
<evidence type="ECO:0000313" key="4">
    <source>
        <dbReference type="Proteomes" id="UP000464865"/>
    </source>
</evidence>
<name>A0A7L5BCK3_9HYPH</name>
<feature type="domain" description="Dit-like phage tail protein N-terminal" evidence="2">
    <location>
        <begin position="23"/>
        <end position="142"/>
    </location>
</feature>
<reference evidence="3 4" key="1">
    <citation type="submission" date="2020-02" db="EMBL/GenBank/DDBJ databases">
        <title>Plant-Promoting Endophytic Bacterium Rhizobium oryzihabitans sp. nov., Isolated from the Root of Rice.</title>
        <authorList>
            <person name="zhao J."/>
            <person name="Zhang G."/>
        </authorList>
    </citation>
    <scope>NUCLEOTIDE SEQUENCE [LARGE SCALE GENOMIC DNA]</scope>
    <source>
        <strain evidence="3 4">M15</strain>
    </source>
</reference>
<evidence type="ECO:0000259" key="2">
    <source>
        <dbReference type="Pfam" id="PF21821"/>
    </source>
</evidence>
<dbReference type="Proteomes" id="UP000464865">
    <property type="component" value="Chromosome M15-11"/>
</dbReference>
<organism evidence="3 4">
    <name type="scientific">Rhizobium oryzihabitans</name>
    <dbReference type="NCBI Taxonomy" id="2267833"/>
    <lineage>
        <taxon>Bacteria</taxon>
        <taxon>Pseudomonadati</taxon>
        <taxon>Pseudomonadota</taxon>
        <taxon>Alphaproteobacteria</taxon>
        <taxon>Hyphomicrobiales</taxon>
        <taxon>Rhizobiaceae</taxon>
        <taxon>Rhizobium/Agrobacterium group</taxon>
        <taxon>Rhizobium</taxon>
    </lineage>
</organism>
<dbReference type="RefSeq" id="WP_112591623.1">
    <property type="nucleotide sequence ID" value="NZ_CP048632.1"/>
</dbReference>